<protein>
    <submittedName>
        <fullName evidence="3">Dienelactone hydrolase family protein</fullName>
    </submittedName>
</protein>
<dbReference type="Pfam" id="PF01738">
    <property type="entry name" value="DLH"/>
    <property type="match status" value="1"/>
</dbReference>
<proteinExistence type="predicted"/>
<dbReference type="PANTHER" id="PTHR46623:SF6">
    <property type="entry name" value="ALPHA_BETA-HYDROLASES SUPERFAMILY PROTEIN"/>
    <property type="match status" value="1"/>
</dbReference>
<dbReference type="PANTHER" id="PTHR46623">
    <property type="entry name" value="CARBOXYMETHYLENEBUTENOLIDASE-RELATED"/>
    <property type="match status" value="1"/>
</dbReference>
<evidence type="ECO:0000313" key="4">
    <source>
        <dbReference type="Proteomes" id="UP000319829"/>
    </source>
</evidence>
<organism evidence="3 4">
    <name type="scientific">Eiseniibacteriota bacterium</name>
    <dbReference type="NCBI Taxonomy" id="2212470"/>
    <lineage>
        <taxon>Bacteria</taxon>
        <taxon>Candidatus Eiseniibacteriota</taxon>
    </lineage>
</organism>
<dbReference type="InterPro" id="IPR002925">
    <property type="entry name" value="Dienelactn_hydro"/>
</dbReference>
<evidence type="ECO:0000256" key="1">
    <source>
        <dbReference type="SAM" id="SignalP"/>
    </source>
</evidence>
<sequence>MKRTLEAYGLRTIVALLCLCALAPEGAAGATPRRGGAHKGGMIQITQGRSKLSGYLSMPKGAGTHAGVIVVQEWWGLNDWVKEQADSLAAHGYVAFAADLYHGKVAYDEGTAHQLMSGLTDEDAMATLHAAADFMRSREDVRAQAIGVIGWCMGGKYAIRLAAADPGIRACVMYYGAPISDETAIHGLQAAVLGNFGAEDQGPTPEQVREFEAALKKAEKKVDFKIYPGAGHAFANVNNPWGGYRAAPAKDAWRRTLDFLNRELKRASLPSRAN</sequence>
<dbReference type="AlphaFoldDB" id="A0A538SS75"/>
<comment type="caution">
    <text evidence="3">The sequence shown here is derived from an EMBL/GenBank/DDBJ whole genome shotgun (WGS) entry which is preliminary data.</text>
</comment>
<name>A0A538SS75_UNCEI</name>
<feature type="signal peptide" evidence="1">
    <location>
        <begin position="1"/>
        <end position="23"/>
    </location>
</feature>
<dbReference type="Gene3D" id="3.40.50.1820">
    <property type="entry name" value="alpha/beta hydrolase"/>
    <property type="match status" value="1"/>
</dbReference>
<dbReference type="SUPFAM" id="SSF53474">
    <property type="entry name" value="alpha/beta-Hydrolases"/>
    <property type="match status" value="1"/>
</dbReference>
<dbReference type="EMBL" id="VBOU01000075">
    <property type="protein sequence ID" value="TMQ54229.1"/>
    <property type="molecule type" value="Genomic_DNA"/>
</dbReference>
<dbReference type="GO" id="GO:0016787">
    <property type="term" value="F:hydrolase activity"/>
    <property type="evidence" value="ECO:0007669"/>
    <property type="project" value="UniProtKB-KW"/>
</dbReference>
<dbReference type="Proteomes" id="UP000319829">
    <property type="component" value="Unassembled WGS sequence"/>
</dbReference>
<dbReference type="InterPro" id="IPR051049">
    <property type="entry name" value="Dienelactone_hydrolase-like"/>
</dbReference>
<reference evidence="3 4" key="1">
    <citation type="journal article" date="2019" name="Nat. Microbiol.">
        <title>Mediterranean grassland soil C-N compound turnover is dependent on rainfall and depth, and is mediated by genomically divergent microorganisms.</title>
        <authorList>
            <person name="Diamond S."/>
            <person name="Andeer P.F."/>
            <person name="Li Z."/>
            <person name="Crits-Christoph A."/>
            <person name="Burstein D."/>
            <person name="Anantharaman K."/>
            <person name="Lane K.R."/>
            <person name="Thomas B.C."/>
            <person name="Pan C."/>
            <person name="Northen T.R."/>
            <person name="Banfield J.F."/>
        </authorList>
    </citation>
    <scope>NUCLEOTIDE SEQUENCE [LARGE SCALE GENOMIC DNA]</scope>
    <source>
        <strain evidence="3">WS_4</strain>
    </source>
</reference>
<keyword evidence="3" id="KW-0378">Hydrolase</keyword>
<accession>A0A538SS75</accession>
<evidence type="ECO:0000313" key="3">
    <source>
        <dbReference type="EMBL" id="TMQ54229.1"/>
    </source>
</evidence>
<keyword evidence="1" id="KW-0732">Signal</keyword>
<evidence type="ECO:0000259" key="2">
    <source>
        <dbReference type="Pfam" id="PF01738"/>
    </source>
</evidence>
<feature type="chain" id="PRO_5021916113" evidence="1">
    <location>
        <begin position="24"/>
        <end position="274"/>
    </location>
</feature>
<feature type="domain" description="Dienelactone hydrolase" evidence="2">
    <location>
        <begin position="53"/>
        <end position="263"/>
    </location>
</feature>
<gene>
    <name evidence="3" type="ORF">E6K74_06705</name>
</gene>
<dbReference type="InterPro" id="IPR029058">
    <property type="entry name" value="AB_hydrolase_fold"/>
</dbReference>